<organism evidence="1 2">
    <name type="scientific">Granulicella rosea</name>
    <dbReference type="NCBI Taxonomy" id="474952"/>
    <lineage>
        <taxon>Bacteria</taxon>
        <taxon>Pseudomonadati</taxon>
        <taxon>Acidobacteriota</taxon>
        <taxon>Terriglobia</taxon>
        <taxon>Terriglobales</taxon>
        <taxon>Acidobacteriaceae</taxon>
        <taxon>Granulicella</taxon>
    </lineage>
</organism>
<evidence type="ECO:0000313" key="1">
    <source>
        <dbReference type="EMBL" id="SNT43681.1"/>
    </source>
</evidence>
<proteinExistence type="predicted"/>
<dbReference type="EMBL" id="FZOU01000016">
    <property type="protein sequence ID" value="SNT43681.1"/>
    <property type="molecule type" value="Genomic_DNA"/>
</dbReference>
<reference evidence="1 2" key="1">
    <citation type="submission" date="2017-06" db="EMBL/GenBank/DDBJ databases">
        <authorList>
            <person name="Kim H.J."/>
            <person name="Triplett B.A."/>
        </authorList>
    </citation>
    <scope>NUCLEOTIDE SEQUENCE [LARGE SCALE GENOMIC DNA]</scope>
    <source>
        <strain evidence="1 2">DSM 18704</strain>
    </source>
</reference>
<keyword evidence="2" id="KW-1185">Reference proteome</keyword>
<sequence>MTESMRLRDTLRLVFPAATPLLCAEDLLGQSE</sequence>
<protein>
    <submittedName>
        <fullName evidence="1">Uncharacterized protein</fullName>
    </submittedName>
</protein>
<dbReference type="Proteomes" id="UP000198356">
    <property type="component" value="Unassembled WGS sequence"/>
</dbReference>
<gene>
    <name evidence="1" type="ORF">SAMN05421770_11620</name>
</gene>
<dbReference type="AlphaFoldDB" id="A0A239MLT6"/>
<evidence type="ECO:0000313" key="2">
    <source>
        <dbReference type="Proteomes" id="UP000198356"/>
    </source>
</evidence>
<accession>A0A239MLT6</accession>
<name>A0A239MLT6_9BACT</name>